<organism evidence="2 3">
    <name type="scientific">Cymbomonas tetramitiformis</name>
    <dbReference type="NCBI Taxonomy" id="36881"/>
    <lineage>
        <taxon>Eukaryota</taxon>
        <taxon>Viridiplantae</taxon>
        <taxon>Chlorophyta</taxon>
        <taxon>Pyramimonadophyceae</taxon>
        <taxon>Pyramimonadales</taxon>
        <taxon>Pyramimonadaceae</taxon>
        <taxon>Cymbomonas</taxon>
    </lineage>
</organism>
<name>A0AAE0C0W1_9CHLO</name>
<evidence type="ECO:0000313" key="3">
    <source>
        <dbReference type="Proteomes" id="UP001190700"/>
    </source>
</evidence>
<feature type="domain" description="LysM" evidence="1">
    <location>
        <begin position="75"/>
        <end position="98"/>
    </location>
</feature>
<dbReference type="EMBL" id="LGRX02030666">
    <property type="protein sequence ID" value="KAK3245415.1"/>
    <property type="molecule type" value="Genomic_DNA"/>
</dbReference>
<evidence type="ECO:0000313" key="2">
    <source>
        <dbReference type="EMBL" id="KAK3245415.1"/>
    </source>
</evidence>
<dbReference type="AlphaFoldDB" id="A0AAE0C0W1"/>
<protein>
    <recommendedName>
        <fullName evidence="1">LysM domain-containing protein</fullName>
    </recommendedName>
</protein>
<dbReference type="InterPro" id="IPR018392">
    <property type="entry name" value="LysM"/>
</dbReference>
<dbReference type="Gene3D" id="3.10.350.10">
    <property type="entry name" value="LysM domain"/>
    <property type="match status" value="1"/>
</dbReference>
<accession>A0AAE0C0W1</accession>
<evidence type="ECO:0000259" key="1">
    <source>
        <dbReference type="Pfam" id="PF01476"/>
    </source>
</evidence>
<dbReference type="CDD" id="cd00118">
    <property type="entry name" value="LysM"/>
    <property type="match status" value="1"/>
</dbReference>
<keyword evidence="3" id="KW-1185">Reference proteome</keyword>
<comment type="caution">
    <text evidence="2">The sequence shown here is derived from an EMBL/GenBank/DDBJ whole genome shotgun (WGS) entry which is preliminary data.</text>
</comment>
<dbReference type="InterPro" id="IPR036779">
    <property type="entry name" value="LysM_dom_sf"/>
</dbReference>
<reference evidence="2 3" key="1">
    <citation type="journal article" date="2015" name="Genome Biol. Evol.">
        <title>Comparative Genomics of a Bacterivorous Green Alga Reveals Evolutionary Causalities and Consequences of Phago-Mixotrophic Mode of Nutrition.</title>
        <authorList>
            <person name="Burns J.A."/>
            <person name="Paasch A."/>
            <person name="Narechania A."/>
            <person name="Kim E."/>
        </authorList>
    </citation>
    <scope>NUCLEOTIDE SEQUENCE [LARGE SCALE GENOMIC DNA]</scope>
    <source>
        <strain evidence="2 3">PLY_AMNH</strain>
    </source>
</reference>
<dbReference type="Proteomes" id="UP001190700">
    <property type="component" value="Unassembled WGS sequence"/>
</dbReference>
<dbReference type="Pfam" id="PF01476">
    <property type="entry name" value="LysM"/>
    <property type="match status" value="1"/>
</dbReference>
<proteinExistence type="predicted"/>
<gene>
    <name evidence="2" type="ORF">CYMTET_45018</name>
</gene>
<sequence>MKLFADVQRIENGEPIKCILDGKEEELVIKLVYPADMASHWALFHEGGLGSHKRAKPCHHCNCTYGELGHVFDIYDVKKGDTLASIAKAHGTFVKELRLNKADEGLAYYLHTLAAHGGEYMLFCVLGKYMNEALEAHHLISWRLVGLTFKGGRPGNPFTVKGEDGKFDKTSELQHEHTTQLVTETVLQAQNRLLFPKVAYDLDTAVWEGKGYMQPEVPTDWVQFFKSHAPSADLVPARQTLRRLQKSLEREKDVLHTCRRPGTAPWRMETQKRFIQLRAASVRKQQAIVASLERACREKRNV</sequence>